<dbReference type="AlphaFoldDB" id="A0A2P8HGT4"/>
<name>A0A2P8HGT4_CHINA</name>
<dbReference type="GO" id="GO:0000155">
    <property type="term" value="F:phosphorelay sensor kinase activity"/>
    <property type="evidence" value="ECO:0007669"/>
    <property type="project" value="InterPro"/>
</dbReference>
<feature type="transmembrane region" description="Helical" evidence="2">
    <location>
        <begin position="105"/>
        <end position="126"/>
    </location>
</feature>
<feature type="transmembrane region" description="Helical" evidence="2">
    <location>
        <begin position="12"/>
        <end position="33"/>
    </location>
</feature>
<dbReference type="PANTHER" id="PTHR34220:SF7">
    <property type="entry name" value="SENSOR HISTIDINE KINASE YPDA"/>
    <property type="match status" value="1"/>
</dbReference>
<protein>
    <submittedName>
        <fullName evidence="4">GHKL domain-containing protein</fullName>
    </submittedName>
</protein>
<dbReference type="InterPro" id="IPR050640">
    <property type="entry name" value="Bact_2-comp_sensor_kinase"/>
</dbReference>
<evidence type="ECO:0000259" key="3">
    <source>
        <dbReference type="Pfam" id="PF06580"/>
    </source>
</evidence>
<organism evidence="4 5">
    <name type="scientific">Chitinophaga niastensis</name>
    <dbReference type="NCBI Taxonomy" id="536980"/>
    <lineage>
        <taxon>Bacteria</taxon>
        <taxon>Pseudomonadati</taxon>
        <taxon>Bacteroidota</taxon>
        <taxon>Chitinophagia</taxon>
        <taxon>Chitinophagales</taxon>
        <taxon>Chitinophagaceae</taxon>
        <taxon>Chitinophaga</taxon>
    </lineage>
</organism>
<keyword evidence="2" id="KW-0812">Transmembrane</keyword>
<dbReference type="Proteomes" id="UP000240971">
    <property type="component" value="Unassembled WGS sequence"/>
</dbReference>
<accession>A0A2P8HGT4</accession>
<dbReference type="EMBL" id="PYAW01000004">
    <property type="protein sequence ID" value="PSL45426.1"/>
    <property type="molecule type" value="Genomic_DNA"/>
</dbReference>
<proteinExistence type="predicted"/>
<gene>
    <name evidence="4" type="ORF">CLV51_104128</name>
</gene>
<keyword evidence="1" id="KW-0175">Coiled coil</keyword>
<feature type="domain" description="Signal transduction histidine kinase internal region" evidence="3">
    <location>
        <begin position="148"/>
        <end position="226"/>
    </location>
</feature>
<evidence type="ECO:0000256" key="2">
    <source>
        <dbReference type="SAM" id="Phobius"/>
    </source>
</evidence>
<dbReference type="Pfam" id="PF06580">
    <property type="entry name" value="His_kinase"/>
    <property type="match status" value="1"/>
</dbReference>
<evidence type="ECO:0000313" key="5">
    <source>
        <dbReference type="Proteomes" id="UP000240971"/>
    </source>
</evidence>
<sequence length="339" mass="39635">MNKFFEKGIRRHILFCMALLSLFCLIIFSSRYYKEITPRAIFLYLLVLCSIYTARWISRKWLLKDKWMLFILFTCISIALFSTIGVIGFAYFMNFKFDGGDNARFIFVFIPGLVILSIGGASFLAITRIAVRQQLNEANVARQQKERELSLLLSQLSPHFLFNTLNNLYGLSIRQHETIPGLLLKLSDLLRYSVYEARQHSVLLKDEVAYIHNYIAMEKIRLGQRLIINTHMEEIIGRVKIAPMLFIVFVENAFKHARNTTDEKIRIDMDLSVENSTIYFSIRNSYSMENMARMSSNKNSGLGIESTIKRLQLLYPGEYLLERQKENDRYKVQLQLKAW</sequence>
<keyword evidence="2" id="KW-1133">Transmembrane helix</keyword>
<reference evidence="4 5" key="1">
    <citation type="submission" date="2018-03" db="EMBL/GenBank/DDBJ databases">
        <title>Genomic Encyclopedia of Archaeal and Bacterial Type Strains, Phase II (KMG-II): from individual species to whole genera.</title>
        <authorList>
            <person name="Goeker M."/>
        </authorList>
    </citation>
    <scope>NUCLEOTIDE SEQUENCE [LARGE SCALE GENOMIC DNA]</scope>
    <source>
        <strain evidence="4 5">DSM 24859</strain>
    </source>
</reference>
<comment type="caution">
    <text evidence="4">The sequence shown here is derived from an EMBL/GenBank/DDBJ whole genome shotgun (WGS) entry which is preliminary data.</text>
</comment>
<dbReference type="InterPro" id="IPR010559">
    <property type="entry name" value="Sig_transdc_His_kin_internal"/>
</dbReference>
<keyword evidence="2" id="KW-0472">Membrane</keyword>
<dbReference type="PANTHER" id="PTHR34220">
    <property type="entry name" value="SENSOR HISTIDINE KINASE YPDA"/>
    <property type="match status" value="1"/>
</dbReference>
<dbReference type="GO" id="GO:0016020">
    <property type="term" value="C:membrane"/>
    <property type="evidence" value="ECO:0007669"/>
    <property type="project" value="InterPro"/>
</dbReference>
<keyword evidence="5" id="KW-1185">Reference proteome</keyword>
<evidence type="ECO:0000256" key="1">
    <source>
        <dbReference type="SAM" id="Coils"/>
    </source>
</evidence>
<feature type="coiled-coil region" evidence="1">
    <location>
        <begin position="128"/>
        <end position="155"/>
    </location>
</feature>
<feature type="transmembrane region" description="Helical" evidence="2">
    <location>
        <begin position="39"/>
        <end position="57"/>
    </location>
</feature>
<evidence type="ECO:0000313" key="4">
    <source>
        <dbReference type="EMBL" id="PSL45426.1"/>
    </source>
</evidence>
<feature type="transmembrane region" description="Helical" evidence="2">
    <location>
        <begin position="69"/>
        <end position="93"/>
    </location>
</feature>